<evidence type="ECO:0000313" key="2">
    <source>
        <dbReference type="Proteomes" id="UP000712600"/>
    </source>
</evidence>
<evidence type="ECO:0000313" key="1">
    <source>
        <dbReference type="EMBL" id="KAF3554089.1"/>
    </source>
</evidence>
<sequence length="84" mass="9628">MDGDITTVRFSPSFHRRYRFELVFQCRRFEVNQHHVADVMPVLLKSGHSASREEAVEDEGLSIDCAPLVSIEGDARIWAEHIIC</sequence>
<comment type="caution">
    <text evidence="1">The sequence shown here is derived from an EMBL/GenBank/DDBJ whole genome shotgun (WGS) entry which is preliminary data.</text>
</comment>
<reference evidence="1" key="1">
    <citation type="submission" date="2019-12" db="EMBL/GenBank/DDBJ databases">
        <title>Genome sequencing and annotation of Brassica cretica.</title>
        <authorList>
            <person name="Studholme D.J."/>
            <person name="Sarris P."/>
        </authorList>
    </citation>
    <scope>NUCLEOTIDE SEQUENCE</scope>
    <source>
        <strain evidence="1">PFS-109/04</strain>
        <tissue evidence="1">Leaf</tissue>
    </source>
</reference>
<dbReference type="AlphaFoldDB" id="A0A8S9QUQ2"/>
<accession>A0A8S9QUQ2</accession>
<protein>
    <submittedName>
        <fullName evidence="1">Uncharacterized protein</fullName>
    </submittedName>
</protein>
<dbReference type="EMBL" id="QGKX02000996">
    <property type="protein sequence ID" value="KAF3554089.1"/>
    <property type="molecule type" value="Genomic_DNA"/>
</dbReference>
<dbReference type="Proteomes" id="UP000712600">
    <property type="component" value="Unassembled WGS sequence"/>
</dbReference>
<proteinExistence type="predicted"/>
<gene>
    <name evidence="1" type="ORF">F2Q69_00014042</name>
</gene>
<name>A0A8S9QUQ2_BRACR</name>
<organism evidence="1 2">
    <name type="scientific">Brassica cretica</name>
    <name type="common">Mustard</name>
    <dbReference type="NCBI Taxonomy" id="69181"/>
    <lineage>
        <taxon>Eukaryota</taxon>
        <taxon>Viridiplantae</taxon>
        <taxon>Streptophyta</taxon>
        <taxon>Embryophyta</taxon>
        <taxon>Tracheophyta</taxon>
        <taxon>Spermatophyta</taxon>
        <taxon>Magnoliopsida</taxon>
        <taxon>eudicotyledons</taxon>
        <taxon>Gunneridae</taxon>
        <taxon>Pentapetalae</taxon>
        <taxon>rosids</taxon>
        <taxon>malvids</taxon>
        <taxon>Brassicales</taxon>
        <taxon>Brassicaceae</taxon>
        <taxon>Brassiceae</taxon>
        <taxon>Brassica</taxon>
    </lineage>
</organism>